<evidence type="ECO:0000256" key="1">
    <source>
        <dbReference type="SAM" id="MobiDB-lite"/>
    </source>
</evidence>
<feature type="region of interest" description="Disordered" evidence="1">
    <location>
        <begin position="1"/>
        <end position="141"/>
    </location>
</feature>
<feature type="compositionally biased region" description="Polar residues" evidence="1">
    <location>
        <begin position="73"/>
        <end position="82"/>
    </location>
</feature>
<gene>
    <name evidence="2" type="ORF">MRATA1EN1_LOCUS17803</name>
</gene>
<name>A0ABN8Z9I1_RANTA</name>
<evidence type="ECO:0000313" key="2">
    <source>
        <dbReference type="EMBL" id="CAI9168841.1"/>
    </source>
</evidence>
<feature type="compositionally biased region" description="Basic and acidic residues" evidence="1">
    <location>
        <begin position="40"/>
        <end position="49"/>
    </location>
</feature>
<sequence>MAEGGDGGGSEEPPPSPECRGGQSLSSPGDSSPGLSPGAEQRRREERVCPRLPAPAPRPPPRSLEPTPPSETLQPTSPQSSRALRREQKKKWGQSHAGTRDAPCPHPSRTRRTTPGAAGPGPRSGRPAVPGREARRFPPLP</sequence>
<accession>A0ABN8Z9I1</accession>
<evidence type="ECO:0000313" key="3">
    <source>
        <dbReference type="Proteomes" id="UP001176941"/>
    </source>
</evidence>
<reference evidence="2" key="1">
    <citation type="submission" date="2023-04" db="EMBL/GenBank/DDBJ databases">
        <authorList>
            <consortium name="ELIXIR-Norway"/>
        </authorList>
    </citation>
    <scope>NUCLEOTIDE SEQUENCE [LARGE SCALE GENOMIC DNA]</scope>
</reference>
<feature type="compositionally biased region" description="Low complexity" evidence="1">
    <location>
        <begin position="113"/>
        <end position="131"/>
    </location>
</feature>
<feature type="compositionally biased region" description="Pro residues" evidence="1">
    <location>
        <begin position="52"/>
        <end position="69"/>
    </location>
</feature>
<dbReference type="EMBL" id="OX459964">
    <property type="protein sequence ID" value="CAI9168841.1"/>
    <property type="molecule type" value="Genomic_DNA"/>
</dbReference>
<feature type="compositionally biased region" description="Gly residues" evidence="1">
    <location>
        <begin position="1"/>
        <end position="10"/>
    </location>
</feature>
<keyword evidence="3" id="KW-1185">Reference proteome</keyword>
<proteinExistence type="predicted"/>
<organism evidence="2 3">
    <name type="scientific">Rangifer tarandus platyrhynchus</name>
    <name type="common">Svalbard reindeer</name>
    <dbReference type="NCBI Taxonomy" id="3082113"/>
    <lineage>
        <taxon>Eukaryota</taxon>
        <taxon>Metazoa</taxon>
        <taxon>Chordata</taxon>
        <taxon>Craniata</taxon>
        <taxon>Vertebrata</taxon>
        <taxon>Euteleostomi</taxon>
        <taxon>Mammalia</taxon>
        <taxon>Eutheria</taxon>
        <taxon>Laurasiatheria</taxon>
        <taxon>Artiodactyla</taxon>
        <taxon>Ruminantia</taxon>
        <taxon>Pecora</taxon>
        <taxon>Cervidae</taxon>
        <taxon>Odocoileinae</taxon>
        <taxon>Rangifer</taxon>
    </lineage>
</organism>
<protein>
    <submittedName>
        <fullName evidence="2">Uncharacterized protein</fullName>
    </submittedName>
</protein>
<feature type="compositionally biased region" description="Basic and acidic residues" evidence="1">
    <location>
        <begin position="132"/>
        <end position="141"/>
    </location>
</feature>
<dbReference type="Proteomes" id="UP001176941">
    <property type="component" value="Chromosome 28"/>
</dbReference>
<feature type="compositionally biased region" description="Low complexity" evidence="1">
    <location>
        <begin position="18"/>
        <end position="38"/>
    </location>
</feature>